<keyword evidence="3" id="KW-0238">DNA-binding</keyword>
<evidence type="ECO:0000256" key="1">
    <source>
        <dbReference type="ARBA" id="ARBA00022553"/>
    </source>
</evidence>
<evidence type="ECO:0000256" key="3">
    <source>
        <dbReference type="ARBA" id="ARBA00023125"/>
    </source>
</evidence>
<keyword evidence="1 5" id="KW-0597">Phosphoprotein</keyword>
<dbReference type="InterPro" id="IPR058245">
    <property type="entry name" value="NreC/VraR/RcsB-like_REC"/>
</dbReference>
<feature type="domain" description="Response regulatory" evidence="7">
    <location>
        <begin position="4"/>
        <end position="125"/>
    </location>
</feature>
<keyword evidence="4" id="KW-0804">Transcription</keyword>
<evidence type="ECO:0000259" key="7">
    <source>
        <dbReference type="PROSITE" id="PS50110"/>
    </source>
</evidence>
<dbReference type="PANTHER" id="PTHR43214">
    <property type="entry name" value="TWO-COMPONENT RESPONSE REGULATOR"/>
    <property type="match status" value="1"/>
</dbReference>
<dbReference type="PROSITE" id="PS50110">
    <property type="entry name" value="RESPONSE_REGULATORY"/>
    <property type="match status" value="1"/>
</dbReference>
<dbReference type="InterPro" id="IPR039420">
    <property type="entry name" value="WalR-like"/>
</dbReference>
<protein>
    <submittedName>
        <fullName evidence="8">Response regulator transcription factor</fullName>
    </submittedName>
</protein>
<organism evidence="8 9">
    <name type="scientific">Nostocoides vanveenii</name>
    <dbReference type="NCBI Taxonomy" id="330835"/>
    <lineage>
        <taxon>Bacteria</taxon>
        <taxon>Bacillati</taxon>
        <taxon>Actinomycetota</taxon>
        <taxon>Actinomycetes</taxon>
        <taxon>Micrococcales</taxon>
        <taxon>Intrasporangiaceae</taxon>
        <taxon>Nostocoides</taxon>
    </lineage>
</organism>
<dbReference type="PANTHER" id="PTHR43214:SF24">
    <property type="entry name" value="TRANSCRIPTIONAL REGULATORY PROTEIN NARL-RELATED"/>
    <property type="match status" value="1"/>
</dbReference>
<evidence type="ECO:0000256" key="4">
    <source>
        <dbReference type="ARBA" id="ARBA00023163"/>
    </source>
</evidence>
<dbReference type="InterPro" id="IPR001789">
    <property type="entry name" value="Sig_transdc_resp-reg_receiver"/>
</dbReference>
<dbReference type="Proteomes" id="UP001501475">
    <property type="component" value="Unassembled WGS sequence"/>
</dbReference>
<dbReference type="SUPFAM" id="SSF52172">
    <property type="entry name" value="CheY-like"/>
    <property type="match status" value="1"/>
</dbReference>
<dbReference type="SMART" id="SM00421">
    <property type="entry name" value="HTH_LUXR"/>
    <property type="match status" value="1"/>
</dbReference>
<sequence length="231" mass="24939">MPLRVLLAEDNALLRQGLVRMLMDHPEVAEVRECASLEQVRAEVTAYGPDVVLTDLKMPPAHRDEGVLIGRELRLSNPGTGVVVLSNYLEAEHALALLADGSTGRGYLLKDRVGDVDQLVAALAAVCRGESVIDPQVVDELMRHQTRSATSPIARLTSREREVLALVATGAANAAVAQHLVITQRAVEKHINAIFAKLELPIGVARDRRVSAVLLYLADSGARTLADPGRR</sequence>
<feature type="modified residue" description="4-aspartylphosphate" evidence="5">
    <location>
        <position position="55"/>
    </location>
</feature>
<proteinExistence type="predicted"/>
<gene>
    <name evidence="8" type="ORF">GCM10009810_02600</name>
</gene>
<dbReference type="Gene3D" id="3.40.50.2300">
    <property type="match status" value="1"/>
</dbReference>
<evidence type="ECO:0000313" key="9">
    <source>
        <dbReference type="Proteomes" id="UP001501475"/>
    </source>
</evidence>
<keyword evidence="9" id="KW-1185">Reference proteome</keyword>
<dbReference type="Pfam" id="PF00196">
    <property type="entry name" value="GerE"/>
    <property type="match status" value="1"/>
</dbReference>
<dbReference type="SUPFAM" id="SSF46894">
    <property type="entry name" value="C-terminal effector domain of the bipartite response regulators"/>
    <property type="match status" value="1"/>
</dbReference>
<comment type="caution">
    <text evidence="8">The sequence shown here is derived from an EMBL/GenBank/DDBJ whole genome shotgun (WGS) entry which is preliminary data.</text>
</comment>
<dbReference type="SMART" id="SM00448">
    <property type="entry name" value="REC"/>
    <property type="match status" value="1"/>
</dbReference>
<dbReference type="InterPro" id="IPR000792">
    <property type="entry name" value="Tscrpt_reg_LuxR_C"/>
</dbReference>
<dbReference type="RefSeq" id="WP_344061009.1">
    <property type="nucleotide sequence ID" value="NZ_BAAAPN010000004.1"/>
</dbReference>
<dbReference type="Pfam" id="PF00072">
    <property type="entry name" value="Response_reg"/>
    <property type="match status" value="1"/>
</dbReference>
<dbReference type="CDD" id="cd17535">
    <property type="entry name" value="REC_NarL-like"/>
    <property type="match status" value="1"/>
</dbReference>
<feature type="domain" description="HTH luxR-type" evidence="6">
    <location>
        <begin position="149"/>
        <end position="220"/>
    </location>
</feature>
<keyword evidence="2" id="KW-0805">Transcription regulation</keyword>
<dbReference type="PROSITE" id="PS50043">
    <property type="entry name" value="HTH_LUXR_2"/>
    <property type="match status" value="1"/>
</dbReference>
<accession>A0ABN2K074</accession>
<dbReference type="InterPro" id="IPR016032">
    <property type="entry name" value="Sig_transdc_resp-reg_C-effctor"/>
</dbReference>
<evidence type="ECO:0000256" key="2">
    <source>
        <dbReference type="ARBA" id="ARBA00023015"/>
    </source>
</evidence>
<dbReference type="InterPro" id="IPR011006">
    <property type="entry name" value="CheY-like_superfamily"/>
</dbReference>
<name>A0ABN2K074_9MICO</name>
<evidence type="ECO:0000256" key="5">
    <source>
        <dbReference type="PROSITE-ProRule" id="PRU00169"/>
    </source>
</evidence>
<evidence type="ECO:0000259" key="6">
    <source>
        <dbReference type="PROSITE" id="PS50043"/>
    </source>
</evidence>
<dbReference type="PRINTS" id="PR00038">
    <property type="entry name" value="HTHLUXR"/>
</dbReference>
<evidence type="ECO:0000313" key="8">
    <source>
        <dbReference type="EMBL" id="GAA1745416.1"/>
    </source>
</evidence>
<reference evidence="8 9" key="1">
    <citation type="journal article" date="2019" name="Int. J. Syst. Evol. Microbiol.">
        <title>The Global Catalogue of Microorganisms (GCM) 10K type strain sequencing project: providing services to taxonomists for standard genome sequencing and annotation.</title>
        <authorList>
            <consortium name="The Broad Institute Genomics Platform"/>
            <consortium name="The Broad Institute Genome Sequencing Center for Infectious Disease"/>
            <person name="Wu L."/>
            <person name="Ma J."/>
        </authorList>
    </citation>
    <scope>NUCLEOTIDE SEQUENCE [LARGE SCALE GENOMIC DNA]</scope>
    <source>
        <strain evidence="8 9">JCM 15591</strain>
    </source>
</reference>
<dbReference type="EMBL" id="BAAAPN010000004">
    <property type="protein sequence ID" value="GAA1745416.1"/>
    <property type="molecule type" value="Genomic_DNA"/>
</dbReference>